<feature type="transmembrane region" description="Helical" evidence="6">
    <location>
        <begin position="97"/>
        <end position="118"/>
    </location>
</feature>
<evidence type="ECO:0000256" key="5">
    <source>
        <dbReference type="ARBA" id="ARBA00023136"/>
    </source>
</evidence>
<evidence type="ECO:0000256" key="3">
    <source>
        <dbReference type="ARBA" id="ARBA00022692"/>
    </source>
</evidence>
<evidence type="ECO:0000256" key="4">
    <source>
        <dbReference type="ARBA" id="ARBA00022989"/>
    </source>
</evidence>
<dbReference type="Pfam" id="PF05255">
    <property type="entry name" value="UPF0220"/>
    <property type="match status" value="1"/>
</dbReference>
<comment type="similarity">
    <text evidence="2">Belongs to the UPF0220 family.</text>
</comment>
<evidence type="ECO:0000256" key="2">
    <source>
        <dbReference type="ARBA" id="ARBA00005335"/>
    </source>
</evidence>
<comment type="subcellular location">
    <subcellularLocation>
        <location evidence="1">Membrane</location>
        <topology evidence="1">Multi-pass membrane protein</topology>
    </subcellularLocation>
</comment>
<reference evidence="7" key="1">
    <citation type="submission" date="2018-04" db="EMBL/GenBank/DDBJ databases">
        <title>Transcriptome of Schizaphis graminum biotype I.</title>
        <authorList>
            <person name="Scully E.D."/>
            <person name="Geib S.M."/>
            <person name="Palmer N.A."/>
            <person name="Koch K."/>
            <person name="Bradshaw J."/>
            <person name="Heng-Moss T."/>
            <person name="Sarath G."/>
        </authorList>
    </citation>
    <scope>NUCLEOTIDE SEQUENCE</scope>
</reference>
<dbReference type="AlphaFoldDB" id="A0A2S2PBY6"/>
<accession>A0A2S2PBY6</accession>
<keyword evidence="3 6" id="KW-0812">Transmembrane</keyword>
<sequence>MPMDCMDNVNLGNCLWFEGGSEKRNVVAGMISGLLFAVGWWLIIDGMAVNPSQVPGTYHICGLVGTFSLFMINVVSNSQIRGEAYSGGWFGPRGARSWLFMGFVLGFAALIAACWIFFADFVAAKGSTKPNMTVGLELFFQNAFIFAASLIYKFGRVEDQW</sequence>
<evidence type="ECO:0000256" key="1">
    <source>
        <dbReference type="ARBA" id="ARBA00004141"/>
    </source>
</evidence>
<protein>
    <submittedName>
        <fullName evidence="7">Transmembrane protein</fullName>
    </submittedName>
</protein>
<dbReference type="InterPro" id="IPR007919">
    <property type="entry name" value="UPF0220"/>
</dbReference>
<dbReference type="PANTHER" id="PTHR13180">
    <property type="entry name" value="SMALL MEMBRANE PROTEIN-RELATED"/>
    <property type="match status" value="1"/>
</dbReference>
<gene>
    <name evidence="7" type="primary">TMEM50B</name>
    <name evidence="7" type="ORF">g.11193</name>
</gene>
<proteinExistence type="inferred from homology"/>
<evidence type="ECO:0000256" key="6">
    <source>
        <dbReference type="SAM" id="Phobius"/>
    </source>
</evidence>
<keyword evidence="5 6" id="KW-0472">Membrane</keyword>
<dbReference type="GO" id="GO:0016020">
    <property type="term" value="C:membrane"/>
    <property type="evidence" value="ECO:0007669"/>
    <property type="project" value="UniProtKB-SubCell"/>
</dbReference>
<keyword evidence="4 6" id="KW-1133">Transmembrane helix</keyword>
<organism evidence="7">
    <name type="scientific">Schizaphis graminum</name>
    <name type="common">Green bug aphid</name>
    <dbReference type="NCBI Taxonomy" id="13262"/>
    <lineage>
        <taxon>Eukaryota</taxon>
        <taxon>Metazoa</taxon>
        <taxon>Ecdysozoa</taxon>
        <taxon>Arthropoda</taxon>
        <taxon>Hexapoda</taxon>
        <taxon>Insecta</taxon>
        <taxon>Pterygota</taxon>
        <taxon>Neoptera</taxon>
        <taxon>Paraneoptera</taxon>
        <taxon>Hemiptera</taxon>
        <taxon>Sternorrhyncha</taxon>
        <taxon>Aphidomorpha</taxon>
        <taxon>Aphidoidea</taxon>
        <taxon>Aphididae</taxon>
        <taxon>Aphidini</taxon>
        <taxon>Schizaphis</taxon>
    </lineage>
</organism>
<feature type="transmembrane region" description="Helical" evidence="6">
    <location>
        <begin position="26"/>
        <end position="44"/>
    </location>
</feature>
<feature type="transmembrane region" description="Helical" evidence="6">
    <location>
        <begin position="56"/>
        <end position="76"/>
    </location>
</feature>
<name>A0A2S2PBY6_SCHGA</name>
<dbReference type="EMBL" id="GGMR01013817">
    <property type="protein sequence ID" value="MBY26436.1"/>
    <property type="molecule type" value="Transcribed_RNA"/>
</dbReference>
<evidence type="ECO:0000313" key="7">
    <source>
        <dbReference type="EMBL" id="MBY26436.1"/>
    </source>
</evidence>
<feature type="transmembrane region" description="Helical" evidence="6">
    <location>
        <begin position="138"/>
        <end position="155"/>
    </location>
</feature>